<keyword evidence="2" id="KW-1185">Reference proteome</keyword>
<dbReference type="Gene3D" id="3.20.20.140">
    <property type="entry name" value="Metal-dependent hydrolases"/>
    <property type="match status" value="1"/>
</dbReference>
<dbReference type="InterPro" id="IPR032466">
    <property type="entry name" value="Metal_Hydrolase"/>
</dbReference>
<dbReference type="PANTHER" id="PTHR10443:SF12">
    <property type="entry name" value="DIPEPTIDASE"/>
    <property type="match status" value="1"/>
</dbReference>
<sequence length="310" mass="35426">MNLIDFHCDTVSKIYNDNTELFENKYSVDINKLKKGNCAAQFFALFIELDKVKNPLQYTLKMLDKFYIELEKNIDYIALARNYDELIKNKSDNKISAFLTIEEGAALKGDLSNLRNFHRLGIKLITLTWNFPNEIGYPNCNSKYMNKGLTPFGYELIEEMNNLNMIIDVSHLSDGGFFDVCRLSKTPFIASHSNARTITNHPRNLSDEMIKLLAKKGGVMGLNFYGNFLGGNDFSKIEDMIRHIKHIKNIGGIDVISLGTDFDGIDSNLEIKNTGEINKLISALQKNNFSESEIEKIFYKNALRFLKEIN</sequence>
<dbReference type="PROSITE" id="PS51365">
    <property type="entry name" value="RENAL_DIPEPTIDASE_2"/>
    <property type="match status" value="1"/>
</dbReference>
<dbReference type="InterPro" id="IPR008257">
    <property type="entry name" value="Pept_M19"/>
</dbReference>
<name>A0ABT4CWL2_9CLOT</name>
<evidence type="ECO:0000313" key="1">
    <source>
        <dbReference type="EMBL" id="MCY6483390.1"/>
    </source>
</evidence>
<evidence type="ECO:0000313" key="2">
    <source>
        <dbReference type="Proteomes" id="UP001078443"/>
    </source>
</evidence>
<organism evidence="1 2">
    <name type="scientific">Clostridium aestuarii</name>
    <dbReference type="NCBI Taxonomy" id="338193"/>
    <lineage>
        <taxon>Bacteria</taxon>
        <taxon>Bacillati</taxon>
        <taxon>Bacillota</taxon>
        <taxon>Clostridia</taxon>
        <taxon>Eubacteriales</taxon>
        <taxon>Clostridiaceae</taxon>
        <taxon>Clostridium</taxon>
    </lineage>
</organism>
<dbReference type="PANTHER" id="PTHR10443">
    <property type="entry name" value="MICROSOMAL DIPEPTIDASE"/>
    <property type="match status" value="1"/>
</dbReference>
<gene>
    <name evidence="1" type="ORF">OW763_03340</name>
</gene>
<protein>
    <submittedName>
        <fullName evidence="1">Dipeptidase</fullName>
    </submittedName>
</protein>
<proteinExistence type="predicted"/>
<accession>A0ABT4CWL2</accession>
<reference evidence="1" key="1">
    <citation type="submission" date="2022-12" db="EMBL/GenBank/DDBJ databases">
        <authorList>
            <person name="Wang J."/>
        </authorList>
    </citation>
    <scope>NUCLEOTIDE SEQUENCE</scope>
    <source>
        <strain evidence="1">HY-45-18</strain>
    </source>
</reference>
<dbReference type="Pfam" id="PF01244">
    <property type="entry name" value="Peptidase_M19"/>
    <property type="match status" value="1"/>
</dbReference>
<dbReference type="SUPFAM" id="SSF51556">
    <property type="entry name" value="Metallo-dependent hydrolases"/>
    <property type="match status" value="1"/>
</dbReference>
<comment type="caution">
    <text evidence="1">The sequence shown here is derived from an EMBL/GenBank/DDBJ whole genome shotgun (WGS) entry which is preliminary data.</text>
</comment>
<dbReference type="EMBL" id="JAPQER010000001">
    <property type="protein sequence ID" value="MCY6483390.1"/>
    <property type="molecule type" value="Genomic_DNA"/>
</dbReference>
<dbReference type="Proteomes" id="UP001078443">
    <property type="component" value="Unassembled WGS sequence"/>
</dbReference>
<dbReference type="RefSeq" id="WP_268039639.1">
    <property type="nucleotide sequence ID" value="NZ_JAPQER010000001.1"/>
</dbReference>
<dbReference type="CDD" id="cd01301">
    <property type="entry name" value="rDP_like"/>
    <property type="match status" value="1"/>
</dbReference>